<dbReference type="InterPro" id="IPR013088">
    <property type="entry name" value="Znf_NHR/GATA"/>
</dbReference>
<evidence type="ECO:0000256" key="1">
    <source>
        <dbReference type="ARBA" id="ARBA00004123"/>
    </source>
</evidence>
<dbReference type="EMBL" id="CAJHNH020001146">
    <property type="protein sequence ID" value="CAG5121717.1"/>
    <property type="molecule type" value="Genomic_DNA"/>
</dbReference>
<feature type="domain" description="NR LBD" evidence="13">
    <location>
        <begin position="114"/>
        <end position="341"/>
    </location>
</feature>
<dbReference type="InterPro" id="IPR001628">
    <property type="entry name" value="Znf_hrmn_rcpt"/>
</dbReference>
<evidence type="ECO:0000259" key="13">
    <source>
        <dbReference type="PROSITE" id="PS51843"/>
    </source>
</evidence>
<dbReference type="AlphaFoldDB" id="A0A8S3YWZ0"/>
<dbReference type="InterPro" id="IPR001723">
    <property type="entry name" value="Nuclear_hrmn_rcpt"/>
</dbReference>
<dbReference type="GO" id="GO:0000978">
    <property type="term" value="F:RNA polymerase II cis-regulatory region sequence-specific DNA binding"/>
    <property type="evidence" value="ECO:0007669"/>
    <property type="project" value="InterPro"/>
</dbReference>
<dbReference type="InterPro" id="IPR000536">
    <property type="entry name" value="Nucl_hrmn_rcpt_lig-bd"/>
</dbReference>
<dbReference type="PROSITE" id="PS51843">
    <property type="entry name" value="NR_LBD"/>
    <property type="match status" value="1"/>
</dbReference>
<comment type="similarity">
    <text evidence="2">Belongs to the nuclear hormone receptor family. NR2 subfamily.</text>
</comment>
<dbReference type="Gene3D" id="1.10.565.10">
    <property type="entry name" value="Retinoid X Receptor"/>
    <property type="match status" value="1"/>
</dbReference>
<evidence type="ECO:0000256" key="11">
    <source>
        <dbReference type="SAM" id="MobiDB-lite"/>
    </source>
</evidence>
<keyword evidence="9" id="KW-0675">Receptor</keyword>
<accession>A0A8S3YWZ0</accession>
<evidence type="ECO:0008006" key="16">
    <source>
        <dbReference type="Google" id="ProtNLM"/>
    </source>
</evidence>
<evidence type="ECO:0000256" key="2">
    <source>
        <dbReference type="ARBA" id="ARBA00006421"/>
    </source>
</evidence>
<keyword evidence="6" id="KW-0805">Transcription regulation</keyword>
<keyword evidence="8" id="KW-0804">Transcription</keyword>
<dbReference type="CDD" id="cd06960">
    <property type="entry name" value="NR_DBD_HNF4A"/>
    <property type="match status" value="1"/>
</dbReference>
<evidence type="ECO:0000259" key="12">
    <source>
        <dbReference type="PROSITE" id="PS51030"/>
    </source>
</evidence>
<comment type="subcellular location">
    <subcellularLocation>
        <location evidence="1">Nucleus</location>
    </subcellularLocation>
</comment>
<evidence type="ECO:0000256" key="6">
    <source>
        <dbReference type="ARBA" id="ARBA00023015"/>
    </source>
</evidence>
<evidence type="ECO:0000313" key="14">
    <source>
        <dbReference type="EMBL" id="CAG5121717.1"/>
    </source>
</evidence>
<keyword evidence="7" id="KW-0238">DNA-binding</keyword>
<keyword evidence="10" id="KW-0539">Nucleus</keyword>
<dbReference type="SUPFAM" id="SSF48508">
    <property type="entry name" value="Nuclear receptor ligand-binding domain"/>
    <property type="match status" value="1"/>
</dbReference>
<gene>
    <name evidence="14" type="ORF">CUNI_LOCUS7275</name>
</gene>
<name>A0A8S3YWZ0_9EUPU</name>
<comment type="caution">
    <text evidence="14">The sequence shown here is derived from an EMBL/GenBank/DDBJ whole genome shotgun (WGS) entry which is preliminary data.</text>
</comment>
<dbReference type="PRINTS" id="PR00545">
    <property type="entry name" value="RETINOIDXR"/>
</dbReference>
<feature type="compositionally biased region" description="Low complexity" evidence="11">
    <location>
        <begin position="8"/>
        <end position="29"/>
    </location>
</feature>
<evidence type="ECO:0000256" key="9">
    <source>
        <dbReference type="ARBA" id="ARBA00023170"/>
    </source>
</evidence>
<keyword evidence="5" id="KW-0862">Zinc</keyword>
<organism evidence="14 15">
    <name type="scientific">Candidula unifasciata</name>
    <dbReference type="NCBI Taxonomy" id="100452"/>
    <lineage>
        <taxon>Eukaryota</taxon>
        <taxon>Metazoa</taxon>
        <taxon>Spiralia</taxon>
        <taxon>Lophotrochozoa</taxon>
        <taxon>Mollusca</taxon>
        <taxon>Gastropoda</taxon>
        <taxon>Heterobranchia</taxon>
        <taxon>Euthyneura</taxon>
        <taxon>Panpulmonata</taxon>
        <taxon>Eupulmonata</taxon>
        <taxon>Stylommatophora</taxon>
        <taxon>Helicina</taxon>
        <taxon>Helicoidea</taxon>
        <taxon>Geomitridae</taxon>
        <taxon>Candidula</taxon>
    </lineage>
</organism>
<dbReference type="InterPro" id="IPR049636">
    <property type="entry name" value="HNF4-like_DBD"/>
</dbReference>
<evidence type="ECO:0000256" key="8">
    <source>
        <dbReference type="ARBA" id="ARBA00023163"/>
    </source>
</evidence>
<dbReference type="Gene3D" id="3.30.50.10">
    <property type="entry name" value="Erythroid Transcription Factor GATA-1, subunit A"/>
    <property type="match status" value="1"/>
</dbReference>
<reference evidence="14" key="1">
    <citation type="submission" date="2021-04" db="EMBL/GenBank/DDBJ databases">
        <authorList>
            <consortium name="Molecular Ecology Group"/>
        </authorList>
    </citation>
    <scope>NUCLEOTIDE SEQUENCE</scope>
</reference>
<feature type="non-terminal residue" evidence="14">
    <location>
        <position position="494"/>
    </location>
</feature>
<dbReference type="InterPro" id="IPR000003">
    <property type="entry name" value="Retinoid-X_rcpt/HNF4"/>
</dbReference>
<sequence length="494" mass="54739">SPTSEIQTYTSYRQSGRTSSTSSLGQSGSCSQECAICRDNCDGCKGFFRRSVRRNHIYACRFSRNCVVDKDKRNQCRYCRLRKCFRAGMKKEAVQNERDRISVRRTSYEDVSPTSSLSIATLVQAETASRLQGAASLSARAKGRRSATLEDVVESMRQQLLLLVDWAKRIPCFIELPLDDQVALLRAHAGDHLILGVAKRSIPLSDILLLSNESVITRRSPDVDVGHIAGRILDEIVTPMRDIRVDDSEYACLKALVFFDPVAEGLSNSAVVKQFRYQIQVNLEDYINDRQYDSRGRFGEILLLLPSIQSICLKLIEQVQFVKLMGTTKIDNLLQEMLLSGSNAAMIDPLLSDHVLSDADDLIAASSPMEDMMDGIHADEALNLITIPPEAEPSSADEIPNLEASRIMMNLAQQSTSELKATQEMTMSSEVSDMAVSYHGEKTPVSPSLESPSLVSNVTLADLVKFAGNKTHVRVKVAYPPYKKGGQSFKIESV</sequence>
<dbReference type="FunFam" id="1.10.565.10:FF:000026">
    <property type="entry name" value="Hepatocyte nuclear factor 4"/>
    <property type="match status" value="1"/>
</dbReference>
<feature type="region of interest" description="Disordered" evidence="11">
    <location>
        <begin position="1"/>
        <end position="29"/>
    </location>
</feature>
<feature type="domain" description="Nuclear receptor" evidence="12">
    <location>
        <begin position="31"/>
        <end position="96"/>
    </location>
</feature>
<dbReference type="GO" id="GO:0008270">
    <property type="term" value="F:zinc ion binding"/>
    <property type="evidence" value="ECO:0007669"/>
    <property type="project" value="UniProtKB-KW"/>
</dbReference>
<evidence type="ECO:0000313" key="15">
    <source>
        <dbReference type="Proteomes" id="UP000678393"/>
    </source>
</evidence>
<protein>
    <recommendedName>
        <fullName evidence="16">Hepatocyte nuclear factor 4</fullName>
    </recommendedName>
</protein>
<keyword evidence="15" id="KW-1185">Reference proteome</keyword>
<keyword evidence="3" id="KW-0479">Metal-binding</keyword>
<dbReference type="GO" id="GO:0005634">
    <property type="term" value="C:nucleus"/>
    <property type="evidence" value="ECO:0007669"/>
    <property type="project" value="UniProtKB-SubCell"/>
</dbReference>
<proteinExistence type="inferred from homology"/>
<evidence type="ECO:0000256" key="3">
    <source>
        <dbReference type="ARBA" id="ARBA00022723"/>
    </source>
</evidence>
<dbReference type="PRINTS" id="PR00047">
    <property type="entry name" value="STROIDFINGER"/>
</dbReference>
<dbReference type="Pfam" id="PF00104">
    <property type="entry name" value="Hormone_recep"/>
    <property type="match status" value="1"/>
</dbReference>
<dbReference type="InterPro" id="IPR050274">
    <property type="entry name" value="Nuclear_hormone_rcpt_NR2"/>
</dbReference>
<evidence type="ECO:0000256" key="7">
    <source>
        <dbReference type="ARBA" id="ARBA00023125"/>
    </source>
</evidence>
<evidence type="ECO:0000256" key="4">
    <source>
        <dbReference type="ARBA" id="ARBA00022771"/>
    </source>
</evidence>
<dbReference type="PRINTS" id="PR00398">
    <property type="entry name" value="STRDHORMONER"/>
</dbReference>
<dbReference type="SMART" id="SM00399">
    <property type="entry name" value="ZnF_C4"/>
    <property type="match status" value="1"/>
</dbReference>
<dbReference type="CDD" id="cd06931">
    <property type="entry name" value="NR_LBD_HNF4_like"/>
    <property type="match status" value="1"/>
</dbReference>
<keyword evidence="4" id="KW-0863">Zinc-finger</keyword>
<dbReference type="GO" id="GO:0003707">
    <property type="term" value="F:nuclear steroid receptor activity"/>
    <property type="evidence" value="ECO:0007669"/>
    <property type="project" value="InterPro"/>
</dbReference>
<evidence type="ECO:0000256" key="10">
    <source>
        <dbReference type="ARBA" id="ARBA00023242"/>
    </source>
</evidence>
<dbReference type="OrthoDB" id="5771769at2759"/>
<dbReference type="InterPro" id="IPR049635">
    <property type="entry name" value="HNF4_LBD"/>
</dbReference>
<dbReference type="InterPro" id="IPR035500">
    <property type="entry name" value="NHR-like_dom_sf"/>
</dbReference>
<dbReference type="PROSITE" id="PS51030">
    <property type="entry name" value="NUCLEAR_REC_DBD_2"/>
    <property type="match status" value="1"/>
</dbReference>
<dbReference type="Proteomes" id="UP000678393">
    <property type="component" value="Unassembled WGS sequence"/>
</dbReference>
<dbReference type="SUPFAM" id="SSF57716">
    <property type="entry name" value="Glucocorticoid receptor-like (DNA-binding domain)"/>
    <property type="match status" value="1"/>
</dbReference>
<dbReference type="PANTHER" id="PTHR24083">
    <property type="entry name" value="NUCLEAR HORMONE RECEPTOR"/>
    <property type="match status" value="1"/>
</dbReference>
<dbReference type="SMART" id="SM00430">
    <property type="entry name" value="HOLI"/>
    <property type="match status" value="1"/>
</dbReference>
<dbReference type="Pfam" id="PF00105">
    <property type="entry name" value="zf-C4"/>
    <property type="match status" value="1"/>
</dbReference>
<evidence type="ECO:0000256" key="5">
    <source>
        <dbReference type="ARBA" id="ARBA00022833"/>
    </source>
</evidence>